<evidence type="ECO:0000313" key="2">
    <source>
        <dbReference type="Proteomes" id="UP000515743"/>
    </source>
</evidence>
<name>A0A7G7CQT4_9CORY</name>
<evidence type="ECO:0000313" key="1">
    <source>
        <dbReference type="EMBL" id="QNE89950.1"/>
    </source>
</evidence>
<protein>
    <submittedName>
        <fullName evidence="1">Uncharacterized protein</fullName>
    </submittedName>
</protein>
<gene>
    <name evidence="1" type="ORF">H0194_02650</name>
</gene>
<dbReference type="Proteomes" id="UP000515743">
    <property type="component" value="Chromosome"/>
</dbReference>
<keyword evidence="2" id="KW-1185">Reference proteome</keyword>
<sequence>MIRARDLSSWNQIVRFASLEEFHEDMAKDRVVFPIGEFVLTIAYGNSNLDFLIHNRASPNTLVVFHSSLSQRAKTTPQLPGVGLASDTGTNLVSIADPTIELGDIDLAWFIGNSEIGSLPPVVAGILNKIVLQLASVRTVFFGASGGAYAALLHAFEFVPDVVLAVNPRLDLGARPYPAFGQYLEVAFQAKTNLQRIRVRDKFVKVSMEDLVAQSGLPFALFIYQNIQDRQYLRFQTKPFLEGLPDRANVQIRFERDGAGHRPIPPEKLRHIVRQLCDISSVAQAPVADNFVCHKKALCQIASGLNARNDFSSE</sequence>
<dbReference type="RefSeq" id="WP_185176324.1">
    <property type="nucleotide sequence ID" value="NZ_CP059404.1"/>
</dbReference>
<dbReference type="AlphaFoldDB" id="A0A7G7CQT4"/>
<dbReference type="EMBL" id="CP059404">
    <property type="protein sequence ID" value="QNE89950.1"/>
    <property type="molecule type" value="Genomic_DNA"/>
</dbReference>
<dbReference type="InterPro" id="IPR029058">
    <property type="entry name" value="AB_hydrolase_fold"/>
</dbReference>
<accession>A0A7G7CQT4</accession>
<reference evidence="1 2" key="1">
    <citation type="submission" date="2020-07" db="EMBL/GenBank/DDBJ databases">
        <title>Complete genome and description of Corynebacterium incognita strain Marseille-Q3630 sp. nov.</title>
        <authorList>
            <person name="Boxberger M."/>
        </authorList>
    </citation>
    <scope>NUCLEOTIDE SEQUENCE [LARGE SCALE GENOMIC DNA]</scope>
    <source>
        <strain evidence="1 2">Marseille-Q3630</strain>
    </source>
</reference>
<proteinExistence type="predicted"/>
<organism evidence="1 2">
    <name type="scientific">Corynebacterium incognita</name>
    <dbReference type="NCBI Taxonomy" id="2754725"/>
    <lineage>
        <taxon>Bacteria</taxon>
        <taxon>Bacillati</taxon>
        <taxon>Actinomycetota</taxon>
        <taxon>Actinomycetes</taxon>
        <taxon>Mycobacteriales</taxon>
        <taxon>Corynebacteriaceae</taxon>
        <taxon>Corynebacterium</taxon>
    </lineage>
</organism>
<dbReference type="SUPFAM" id="SSF53474">
    <property type="entry name" value="alpha/beta-Hydrolases"/>
    <property type="match status" value="1"/>
</dbReference>
<dbReference type="KEGG" id="cik:H0194_02650"/>